<dbReference type="InterPro" id="IPR016566">
    <property type="entry name" value="UCP010219"/>
</dbReference>
<feature type="transmembrane region" description="Helical" evidence="1">
    <location>
        <begin position="154"/>
        <end position="180"/>
    </location>
</feature>
<dbReference type="RefSeq" id="WP_011096233.1">
    <property type="nucleotide sequence ID" value="NC_004572.3"/>
</dbReference>
<dbReference type="KEGG" id="twh:TWT_485"/>
<dbReference type="OrthoDB" id="5244221at2"/>
<feature type="transmembrane region" description="Helical" evidence="1">
    <location>
        <begin position="82"/>
        <end position="101"/>
    </location>
</feature>
<dbReference type="AlphaFoldDB" id="Q83G45"/>
<feature type="transmembrane region" description="Helical" evidence="1">
    <location>
        <begin position="113"/>
        <end position="142"/>
    </location>
</feature>
<name>Q83G45_TROWT</name>
<feature type="transmembrane region" description="Helical" evidence="1">
    <location>
        <begin position="45"/>
        <end position="70"/>
    </location>
</feature>
<evidence type="ECO:0000256" key="1">
    <source>
        <dbReference type="SAM" id="Phobius"/>
    </source>
</evidence>
<proteinExistence type="predicted"/>
<keyword evidence="3" id="KW-1185">Reference proteome</keyword>
<keyword evidence="1" id="KW-0812">Transmembrane</keyword>
<keyword evidence="1" id="KW-1133">Transmembrane helix</keyword>
<dbReference type="Pfam" id="PF11361">
    <property type="entry name" value="DUF3159"/>
    <property type="match status" value="1"/>
</dbReference>
<accession>Q83G45</accession>
<feature type="transmembrane region" description="Helical" evidence="1">
    <location>
        <begin position="192"/>
        <end position="210"/>
    </location>
</feature>
<dbReference type="HOGENOM" id="CLU_075797_0_0_11"/>
<protein>
    <recommendedName>
        <fullName evidence="4">DUF3159 domain-containing protein</fullName>
    </recommendedName>
</protein>
<evidence type="ECO:0000313" key="3">
    <source>
        <dbReference type="Proteomes" id="UP000002200"/>
    </source>
</evidence>
<dbReference type="PIRSF" id="PIRSF010219">
    <property type="entry name" value="UCP010219"/>
    <property type="match status" value="1"/>
</dbReference>
<evidence type="ECO:0000313" key="2">
    <source>
        <dbReference type="EMBL" id="AAO44582.1"/>
    </source>
</evidence>
<dbReference type="GeneID" id="67388053"/>
<gene>
    <name evidence="2" type="ordered locus">TWT_485</name>
</gene>
<organism evidence="2 3">
    <name type="scientific">Tropheryma whipplei (strain Twist)</name>
    <name type="common">Whipple's bacillus</name>
    <dbReference type="NCBI Taxonomy" id="203267"/>
    <lineage>
        <taxon>Bacteria</taxon>
        <taxon>Bacillati</taxon>
        <taxon>Actinomycetota</taxon>
        <taxon>Actinomycetes</taxon>
        <taxon>Micrococcales</taxon>
        <taxon>Tropherymataceae</taxon>
        <taxon>Tropheryma</taxon>
    </lineage>
</organism>
<dbReference type="STRING" id="203267.TWT_485"/>
<evidence type="ECO:0008006" key="4">
    <source>
        <dbReference type="Google" id="ProtNLM"/>
    </source>
</evidence>
<keyword evidence="1" id="KW-0472">Membrane</keyword>
<sequence length="218" mass="23882">MRFSDFSELLAGISGKRSGGRTGFSNILSVLGGVRGVVESLLPPLVYILTFSILKDLLLACIISVLLSLFIVSLRIAKRQSLVPAFSGFFGFVISVLVSLYTGRAIDVFVIGIVWNAVLALLLLVSVLLRMPVFGFLLAGLLGDLGWRKDPNRVWAYSVITIVFFAASLLRAVIQLPLYLSGNFELLATTKIFMGYPLLGLTVFTSWVLFRKINSKSK</sequence>
<reference evidence="2 3" key="1">
    <citation type="journal article" date="2003" name="Genome Res.">
        <title>Tropheryma whipplei twist: a human pathogenic Actinobacteria with a reduced genome.</title>
        <authorList>
            <person name="Raoult D."/>
            <person name="Ogata H."/>
            <person name="Audic S."/>
            <person name="Robert C."/>
            <person name="Suhre K."/>
            <person name="Drancourt M."/>
            <person name="Claverie J.-M."/>
        </authorList>
    </citation>
    <scope>NUCLEOTIDE SEQUENCE [LARGE SCALE GENOMIC DNA]</scope>
    <source>
        <strain evidence="2 3">Twist</strain>
    </source>
</reference>
<dbReference type="EMBL" id="AE014184">
    <property type="protein sequence ID" value="AAO44582.1"/>
    <property type="molecule type" value="Genomic_DNA"/>
</dbReference>
<dbReference type="eggNOG" id="ENOG5031MNQ">
    <property type="taxonomic scope" value="Bacteria"/>
</dbReference>
<dbReference type="Proteomes" id="UP000002200">
    <property type="component" value="Chromosome"/>
</dbReference>